<dbReference type="GO" id="GO:0003735">
    <property type="term" value="F:structural constituent of ribosome"/>
    <property type="evidence" value="ECO:0007669"/>
    <property type="project" value="InterPro"/>
</dbReference>
<dbReference type="GeneTree" id="ENSGT00960000192668"/>
<dbReference type="Gene3D" id="4.10.830.10">
    <property type="entry name" value="30s Ribosomal Protein S14, Chain N"/>
    <property type="match status" value="1"/>
</dbReference>
<dbReference type="GO" id="GO:0022627">
    <property type="term" value="C:cytosolic small ribosomal subunit"/>
    <property type="evidence" value="ECO:0007669"/>
    <property type="project" value="TreeGrafter"/>
</dbReference>
<dbReference type="AlphaFoldDB" id="A0A8C5RSP3"/>
<feature type="region of interest" description="Disordered" evidence="1">
    <location>
        <begin position="69"/>
        <end position="90"/>
    </location>
</feature>
<name>A0A8C5RSP3_LATLA</name>
<dbReference type="PANTHER" id="PTHR12010:SF25">
    <property type="entry name" value="40S RIBOSOMAL PROTEIN S29 PSEUDOGENE"/>
    <property type="match status" value="1"/>
</dbReference>
<proteinExistence type="predicted"/>
<evidence type="ECO:0000256" key="1">
    <source>
        <dbReference type="SAM" id="MobiDB-lite"/>
    </source>
</evidence>
<dbReference type="GO" id="GO:0002181">
    <property type="term" value="P:cytoplasmic translation"/>
    <property type="evidence" value="ECO:0007669"/>
    <property type="project" value="TreeGrafter"/>
</dbReference>
<accession>A0A8C5RSP3</accession>
<feature type="compositionally biased region" description="Basic and acidic residues" evidence="1">
    <location>
        <begin position="77"/>
        <end position="90"/>
    </location>
</feature>
<reference evidence="2" key="2">
    <citation type="submission" date="2025-09" db="UniProtKB">
        <authorList>
            <consortium name="Ensembl"/>
        </authorList>
    </citation>
    <scope>IDENTIFICATION</scope>
</reference>
<dbReference type="PANTHER" id="PTHR12010">
    <property type="entry name" value="40S RIBOSOMAL PROTEIN S29"/>
    <property type="match status" value="1"/>
</dbReference>
<dbReference type="InterPro" id="IPR039744">
    <property type="entry name" value="RIbosomal_uS14_euk_arc"/>
</dbReference>
<reference evidence="2" key="1">
    <citation type="submission" date="2025-08" db="UniProtKB">
        <authorList>
            <consortium name="Ensembl"/>
        </authorList>
    </citation>
    <scope>IDENTIFICATION</scope>
</reference>
<protein>
    <submittedName>
        <fullName evidence="2">Uncharacterized protein</fullName>
    </submittedName>
</protein>
<dbReference type="Proteomes" id="UP000694406">
    <property type="component" value="Unplaced"/>
</dbReference>
<evidence type="ECO:0000313" key="2">
    <source>
        <dbReference type="Ensembl" id="ENSLLTP00000006460.1"/>
    </source>
</evidence>
<sequence>MGHQQLYWSHPRNFGQGLCSCHMCSNQHGLICRYVFNMYVGFIKVRGGQLCSPSPLTLMKLMFLNSMTTTSTRMRNKKEERKQKTEDKRY</sequence>
<organism evidence="2 3">
    <name type="scientific">Laticauda laticaudata</name>
    <name type="common">Blue-ringed sea krait</name>
    <name type="synonym">Blue-lipped sea krait</name>
    <dbReference type="NCBI Taxonomy" id="8630"/>
    <lineage>
        <taxon>Eukaryota</taxon>
        <taxon>Metazoa</taxon>
        <taxon>Chordata</taxon>
        <taxon>Craniata</taxon>
        <taxon>Vertebrata</taxon>
        <taxon>Euteleostomi</taxon>
        <taxon>Lepidosauria</taxon>
        <taxon>Squamata</taxon>
        <taxon>Bifurcata</taxon>
        <taxon>Unidentata</taxon>
        <taxon>Episquamata</taxon>
        <taxon>Toxicofera</taxon>
        <taxon>Serpentes</taxon>
        <taxon>Colubroidea</taxon>
        <taxon>Elapidae</taxon>
        <taxon>Laticaudinae</taxon>
        <taxon>Laticauda</taxon>
    </lineage>
</organism>
<dbReference type="Ensembl" id="ENSLLTT00000006711.1">
    <property type="protein sequence ID" value="ENSLLTP00000006460.1"/>
    <property type="gene ID" value="ENSLLTG00000004939.1"/>
</dbReference>
<dbReference type="GO" id="GO:0008270">
    <property type="term" value="F:zinc ion binding"/>
    <property type="evidence" value="ECO:0007669"/>
    <property type="project" value="InterPro"/>
</dbReference>
<keyword evidence="3" id="KW-1185">Reference proteome</keyword>
<evidence type="ECO:0000313" key="3">
    <source>
        <dbReference type="Proteomes" id="UP000694406"/>
    </source>
</evidence>
<dbReference type="InterPro" id="IPR043140">
    <property type="entry name" value="Ribosomal_uS14_sf"/>
</dbReference>